<dbReference type="AlphaFoldDB" id="A0A240C1Y7"/>
<dbReference type="InterPro" id="IPR029039">
    <property type="entry name" value="Flavoprotein-like_sf"/>
</dbReference>
<dbReference type="OrthoDB" id="9798454at2"/>
<dbReference type="Pfam" id="PF02525">
    <property type="entry name" value="Flavodoxin_2"/>
    <property type="match status" value="1"/>
</dbReference>
<dbReference type="SUPFAM" id="SSF52218">
    <property type="entry name" value="Flavoproteins"/>
    <property type="match status" value="1"/>
</dbReference>
<dbReference type="InterPro" id="IPR003680">
    <property type="entry name" value="Flavodoxin_fold"/>
</dbReference>
<name>A0A240C1Y7_SERFI</name>
<evidence type="ECO:0000313" key="3">
    <source>
        <dbReference type="EMBL" id="SNW01642.1"/>
    </source>
</evidence>
<feature type="domain" description="Flavodoxin-like fold" evidence="2">
    <location>
        <begin position="1"/>
        <end position="158"/>
    </location>
</feature>
<keyword evidence="1 3" id="KW-0560">Oxidoreductase</keyword>
<dbReference type="Gene3D" id="3.40.50.360">
    <property type="match status" value="1"/>
</dbReference>
<dbReference type="GO" id="GO:0009055">
    <property type="term" value="F:electron transfer activity"/>
    <property type="evidence" value="ECO:0007669"/>
    <property type="project" value="TreeGrafter"/>
</dbReference>
<evidence type="ECO:0000259" key="2">
    <source>
        <dbReference type="Pfam" id="PF02525"/>
    </source>
</evidence>
<dbReference type="STRING" id="1411141.GCA_001590885_00853"/>
<organism evidence="3 4">
    <name type="scientific">Serratia ficaria</name>
    <dbReference type="NCBI Taxonomy" id="61651"/>
    <lineage>
        <taxon>Bacteria</taxon>
        <taxon>Pseudomonadati</taxon>
        <taxon>Pseudomonadota</taxon>
        <taxon>Gammaproteobacteria</taxon>
        <taxon>Enterobacterales</taxon>
        <taxon>Yersiniaceae</taxon>
        <taxon>Serratia</taxon>
    </lineage>
</organism>
<dbReference type="PANTHER" id="PTHR47307">
    <property type="entry name" value="GLUTATHIONE-REGULATED POTASSIUM-EFFLUX SYSTEM ANCILLARY PROTEIN KEFG"/>
    <property type="match status" value="1"/>
</dbReference>
<dbReference type="GeneID" id="75027671"/>
<evidence type="ECO:0000313" key="4">
    <source>
        <dbReference type="Proteomes" id="UP000215134"/>
    </source>
</evidence>
<dbReference type="GO" id="GO:0010181">
    <property type="term" value="F:FMN binding"/>
    <property type="evidence" value="ECO:0007669"/>
    <property type="project" value="TreeGrafter"/>
</dbReference>
<dbReference type="GO" id="GO:0003955">
    <property type="term" value="F:NAD(P)H dehydrogenase (quinone) activity"/>
    <property type="evidence" value="ECO:0007669"/>
    <property type="project" value="TreeGrafter"/>
</dbReference>
<reference evidence="3 4" key="1">
    <citation type="submission" date="2017-06" db="EMBL/GenBank/DDBJ databases">
        <authorList>
            <consortium name="Pathogen Informatics"/>
        </authorList>
    </citation>
    <scope>NUCLEOTIDE SEQUENCE [LARGE SCALE GENOMIC DNA]</scope>
    <source>
        <strain evidence="3 4">NCTC12148</strain>
    </source>
</reference>
<gene>
    <name evidence="3" type="primary">ywrO_3</name>
    <name evidence="3" type="ORF">SAMEA4384070_02516</name>
</gene>
<protein>
    <submittedName>
        <fullName evidence="3">General stress protein 14</fullName>
        <ecNumber evidence="3">1.6.99.-</ecNumber>
    </submittedName>
</protein>
<proteinExistence type="predicted"/>
<sequence length="184" mass="21647">MKTLVVVAHPDIENSVINRRWLNELRKYPELYTVHELYRAYPDWRIDVAREQRLIEQHDNIVLQFPIFWFSSPPLLKKWLDDVFTHGWAYGANSGYKMQNRNVALAVTAGVRAEDYAREGRYKYPLEEIFRPFELTAHYVRAKYASFFAFYGTESVTDGAVEGVNRQELERSAVDYRTFLAALN</sequence>
<accession>A0A240C1Y7</accession>
<dbReference type="EMBL" id="LT906479">
    <property type="protein sequence ID" value="SNW01642.1"/>
    <property type="molecule type" value="Genomic_DNA"/>
</dbReference>
<dbReference type="PANTHER" id="PTHR47307:SF1">
    <property type="entry name" value="GLUTATHIONE-REGULATED POTASSIUM-EFFLUX SYSTEM ANCILLARY PROTEIN KEFG"/>
    <property type="match status" value="1"/>
</dbReference>
<dbReference type="InterPro" id="IPR046980">
    <property type="entry name" value="KefG/KefF"/>
</dbReference>
<keyword evidence="4" id="KW-1185">Reference proteome</keyword>
<dbReference type="RefSeq" id="WP_095097578.1">
    <property type="nucleotide sequence ID" value="NZ_CAMIQD010000001.1"/>
</dbReference>
<evidence type="ECO:0000256" key="1">
    <source>
        <dbReference type="ARBA" id="ARBA00023002"/>
    </source>
</evidence>
<dbReference type="EC" id="1.6.99.-" evidence="3"/>
<dbReference type="KEGG" id="sfj:SAMEA4384070_2516"/>
<dbReference type="Proteomes" id="UP000215134">
    <property type="component" value="Chromosome 1"/>
</dbReference>